<feature type="signal peptide" evidence="4">
    <location>
        <begin position="1"/>
        <end position="22"/>
    </location>
</feature>
<dbReference type="InterPro" id="IPR042185">
    <property type="entry name" value="Serpin_sf_2"/>
</dbReference>
<name>A0A9N9SCC3_PHACE</name>
<evidence type="ECO:0000256" key="2">
    <source>
        <dbReference type="ARBA" id="ARBA00022900"/>
    </source>
</evidence>
<keyword evidence="7" id="KW-1185">Reference proteome</keyword>
<protein>
    <recommendedName>
        <fullName evidence="5">Serpin domain-containing protein</fullName>
    </recommendedName>
</protein>
<keyword evidence="1" id="KW-0646">Protease inhibitor</keyword>
<evidence type="ECO:0000313" key="6">
    <source>
        <dbReference type="EMBL" id="CAG9814287.1"/>
    </source>
</evidence>
<gene>
    <name evidence="6" type="ORF">PHAECO_LOCUS1739</name>
</gene>
<dbReference type="SMART" id="SM00093">
    <property type="entry name" value="SERPIN"/>
    <property type="match status" value="1"/>
</dbReference>
<reference evidence="6" key="2">
    <citation type="submission" date="2022-10" db="EMBL/GenBank/DDBJ databases">
        <authorList>
            <consortium name="ENA_rothamsted_submissions"/>
            <consortium name="culmorum"/>
            <person name="King R."/>
        </authorList>
    </citation>
    <scope>NUCLEOTIDE SEQUENCE</scope>
</reference>
<evidence type="ECO:0000313" key="7">
    <source>
        <dbReference type="Proteomes" id="UP001153737"/>
    </source>
</evidence>
<keyword evidence="2" id="KW-0722">Serine protease inhibitor</keyword>
<evidence type="ECO:0000256" key="1">
    <source>
        <dbReference type="ARBA" id="ARBA00022690"/>
    </source>
</evidence>
<dbReference type="CDD" id="cd19594">
    <property type="entry name" value="serpin_crustaceans_chelicerates_insects"/>
    <property type="match status" value="1"/>
</dbReference>
<proteinExistence type="inferred from homology"/>
<dbReference type="InterPro" id="IPR042178">
    <property type="entry name" value="Serpin_sf_1"/>
</dbReference>
<dbReference type="OrthoDB" id="671595at2759"/>
<organism evidence="6 7">
    <name type="scientific">Phaedon cochleariae</name>
    <name type="common">Mustard beetle</name>
    <dbReference type="NCBI Taxonomy" id="80249"/>
    <lineage>
        <taxon>Eukaryota</taxon>
        <taxon>Metazoa</taxon>
        <taxon>Ecdysozoa</taxon>
        <taxon>Arthropoda</taxon>
        <taxon>Hexapoda</taxon>
        <taxon>Insecta</taxon>
        <taxon>Pterygota</taxon>
        <taxon>Neoptera</taxon>
        <taxon>Endopterygota</taxon>
        <taxon>Coleoptera</taxon>
        <taxon>Polyphaga</taxon>
        <taxon>Cucujiformia</taxon>
        <taxon>Chrysomeloidea</taxon>
        <taxon>Chrysomelidae</taxon>
        <taxon>Chrysomelinae</taxon>
        <taxon>Chrysomelini</taxon>
        <taxon>Phaedon</taxon>
    </lineage>
</organism>
<dbReference type="InterPro" id="IPR000215">
    <property type="entry name" value="Serpin_fam"/>
</dbReference>
<evidence type="ECO:0000259" key="5">
    <source>
        <dbReference type="SMART" id="SM00093"/>
    </source>
</evidence>
<dbReference type="GO" id="GO:0005615">
    <property type="term" value="C:extracellular space"/>
    <property type="evidence" value="ECO:0007669"/>
    <property type="project" value="InterPro"/>
</dbReference>
<reference evidence="6" key="1">
    <citation type="submission" date="2022-01" db="EMBL/GenBank/DDBJ databases">
        <authorList>
            <person name="King R."/>
        </authorList>
    </citation>
    <scope>NUCLEOTIDE SEQUENCE</scope>
</reference>
<accession>A0A9N9SCC3</accession>
<dbReference type="InterPro" id="IPR036186">
    <property type="entry name" value="Serpin_sf"/>
</dbReference>
<sequence length="419" mass="47480">MKITSATASVLFLAALWQPTRPQCFPPFEGNQPNRHAHADLYSGQQEFSLALLNAINKVMPGENLFFSPYSTYHALLIAYFLSGKQTETYLKKVLRLNQEQEKSDIYAAYKTDRYLTQVLARNAPYEFTNANKIYVEEEVPIRECVSNDFPEELEKKSFKTNPEAARVSINNWVENITHNMIKDLLPPGTIDQTTDLVLVNAAYFKGLWENKFAPELTKQEVFYVSPNKQIMVDMMHLEGTFRHDISETLGAHILEMPYKGDNISMYILLPPWSNTEDSIESTLKNLTLENFKSIVNNDNLISKTVQVALPKFSLETSIEMTPILESLGVGNLFKNDADFSSLTPKKISVGEGIHKARIEINENGAHAAAATALFTWRMMSDEEDTVKFTCNKSFVYIIYNGKTHTVLFAGIFRSPPSK</sequence>
<dbReference type="InterPro" id="IPR023795">
    <property type="entry name" value="Serpin_CS"/>
</dbReference>
<dbReference type="Proteomes" id="UP001153737">
    <property type="component" value="Chromosome 10"/>
</dbReference>
<dbReference type="SUPFAM" id="SSF56574">
    <property type="entry name" value="Serpins"/>
    <property type="match status" value="1"/>
</dbReference>
<dbReference type="GO" id="GO:0004867">
    <property type="term" value="F:serine-type endopeptidase inhibitor activity"/>
    <property type="evidence" value="ECO:0007669"/>
    <property type="project" value="UniProtKB-KW"/>
</dbReference>
<dbReference type="Gene3D" id="3.30.497.10">
    <property type="entry name" value="Antithrombin, subunit I, domain 2"/>
    <property type="match status" value="1"/>
</dbReference>
<dbReference type="PANTHER" id="PTHR11461">
    <property type="entry name" value="SERINE PROTEASE INHIBITOR, SERPIN"/>
    <property type="match status" value="1"/>
</dbReference>
<dbReference type="Pfam" id="PF00079">
    <property type="entry name" value="Serpin"/>
    <property type="match status" value="1"/>
</dbReference>
<dbReference type="EMBL" id="OU896716">
    <property type="protein sequence ID" value="CAG9814287.1"/>
    <property type="molecule type" value="Genomic_DNA"/>
</dbReference>
<comment type="similarity">
    <text evidence="3">Belongs to the serpin family.</text>
</comment>
<feature type="domain" description="Serpin" evidence="5">
    <location>
        <begin position="50"/>
        <end position="416"/>
    </location>
</feature>
<feature type="chain" id="PRO_5040182428" description="Serpin domain-containing protein" evidence="4">
    <location>
        <begin position="23"/>
        <end position="419"/>
    </location>
</feature>
<keyword evidence="4" id="KW-0732">Signal</keyword>
<dbReference type="PANTHER" id="PTHR11461:SF278">
    <property type="entry name" value="SERINE PROTEASE INHIBITOR 88EA"/>
    <property type="match status" value="1"/>
</dbReference>
<dbReference type="Gene3D" id="2.30.39.10">
    <property type="entry name" value="Alpha-1-antitrypsin, domain 1"/>
    <property type="match status" value="1"/>
</dbReference>
<dbReference type="AlphaFoldDB" id="A0A9N9SCC3"/>
<evidence type="ECO:0000256" key="3">
    <source>
        <dbReference type="RuleBase" id="RU000411"/>
    </source>
</evidence>
<dbReference type="InterPro" id="IPR023796">
    <property type="entry name" value="Serpin_dom"/>
</dbReference>
<dbReference type="PROSITE" id="PS00284">
    <property type="entry name" value="SERPIN"/>
    <property type="match status" value="1"/>
</dbReference>
<evidence type="ECO:0000256" key="4">
    <source>
        <dbReference type="SAM" id="SignalP"/>
    </source>
</evidence>